<keyword evidence="4" id="KW-1185">Reference proteome</keyword>
<accession>A0ABS9L456</accession>
<dbReference type="RefSeq" id="WP_237818586.1">
    <property type="nucleotide sequence ID" value="NZ_JAKLTQ010000002.1"/>
</dbReference>
<keyword evidence="1" id="KW-0175">Coiled coil</keyword>
<organism evidence="3 4">
    <name type="scientific">Arthrobacter hankyongi</name>
    <dbReference type="NCBI Taxonomy" id="2904801"/>
    <lineage>
        <taxon>Bacteria</taxon>
        <taxon>Bacillati</taxon>
        <taxon>Actinomycetota</taxon>
        <taxon>Actinomycetes</taxon>
        <taxon>Micrococcales</taxon>
        <taxon>Micrococcaceae</taxon>
        <taxon>Arthrobacter</taxon>
    </lineage>
</organism>
<feature type="region of interest" description="Disordered" evidence="2">
    <location>
        <begin position="1"/>
        <end position="37"/>
    </location>
</feature>
<proteinExistence type="predicted"/>
<sequence length="224" mass="23349">MSTETLPEISASETGNAGAPDLPAKPKKASKIGKPGKGRRIAMAISAVVLFGGGIASGMALEDPTASEEYAALAAEKASVESARDGLQSDYDTLNADYDALDAGIEDREAAVEERAADLEKGEAELKEAEAAVKKREKAVTGAEKEKAANTIHEGTWTVGVDIAAGTYRTTDAVDSDCYWGIYTSGTNGDDIIANDIPGGGRPTVTLSKGQDFNTTRCGTWTKQ</sequence>
<reference evidence="3" key="1">
    <citation type="submission" date="2022-01" db="EMBL/GenBank/DDBJ databases">
        <authorList>
            <person name="Jo J.-H."/>
            <person name="Im W.-T."/>
        </authorList>
    </citation>
    <scope>NUCLEOTIDE SEQUENCE</scope>
    <source>
        <strain evidence="3">I2-34</strain>
    </source>
</reference>
<dbReference type="EMBL" id="JAKLTQ010000002">
    <property type="protein sequence ID" value="MCG2621411.1"/>
    <property type="molecule type" value="Genomic_DNA"/>
</dbReference>
<dbReference type="Proteomes" id="UP001165368">
    <property type="component" value="Unassembled WGS sequence"/>
</dbReference>
<feature type="compositionally biased region" description="Polar residues" evidence="2">
    <location>
        <begin position="1"/>
        <end position="15"/>
    </location>
</feature>
<feature type="coiled-coil region" evidence="1">
    <location>
        <begin position="112"/>
        <end position="146"/>
    </location>
</feature>
<name>A0ABS9L456_9MICC</name>
<evidence type="ECO:0000313" key="4">
    <source>
        <dbReference type="Proteomes" id="UP001165368"/>
    </source>
</evidence>
<comment type="caution">
    <text evidence="3">The sequence shown here is derived from an EMBL/GenBank/DDBJ whole genome shotgun (WGS) entry which is preliminary data.</text>
</comment>
<gene>
    <name evidence="3" type="ORF">LVY72_05710</name>
</gene>
<evidence type="ECO:0000256" key="1">
    <source>
        <dbReference type="SAM" id="Coils"/>
    </source>
</evidence>
<evidence type="ECO:0000256" key="2">
    <source>
        <dbReference type="SAM" id="MobiDB-lite"/>
    </source>
</evidence>
<protein>
    <submittedName>
        <fullName evidence="3">Uncharacterized protein</fullName>
    </submittedName>
</protein>
<feature type="compositionally biased region" description="Basic residues" evidence="2">
    <location>
        <begin position="25"/>
        <end position="37"/>
    </location>
</feature>
<evidence type="ECO:0000313" key="3">
    <source>
        <dbReference type="EMBL" id="MCG2621411.1"/>
    </source>
</evidence>